<dbReference type="Pfam" id="PF00005">
    <property type="entry name" value="ABC_tran"/>
    <property type="match status" value="1"/>
</dbReference>
<evidence type="ECO:0000259" key="4">
    <source>
        <dbReference type="PROSITE" id="PS50893"/>
    </source>
</evidence>
<dbReference type="Gene3D" id="3.40.50.300">
    <property type="entry name" value="P-loop containing nucleotide triphosphate hydrolases"/>
    <property type="match status" value="1"/>
</dbReference>
<keyword evidence="1" id="KW-0813">Transport</keyword>
<dbReference type="PANTHER" id="PTHR42781">
    <property type="entry name" value="SPERMIDINE/PUTRESCINE IMPORT ATP-BINDING PROTEIN POTA"/>
    <property type="match status" value="1"/>
</dbReference>
<evidence type="ECO:0000256" key="3">
    <source>
        <dbReference type="ARBA" id="ARBA00022840"/>
    </source>
</evidence>
<dbReference type="EMBL" id="LUAX01000007">
    <property type="protein sequence ID" value="OAM98396.1"/>
    <property type="molecule type" value="Genomic_DNA"/>
</dbReference>
<proteinExistence type="predicted"/>
<feature type="domain" description="ABC transporter" evidence="4">
    <location>
        <begin position="2"/>
        <end position="228"/>
    </location>
</feature>
<dbReference type="InterPro" id="IPR050093">
    <property type="entry name" value="ABC_SmlMolc_Importer"/>
</dbReference>
<dbReference type="InterPro" id="IPR003439">
    <property type="entry name" value="ABC_transporter-like_ATP-bd"/>
</dbReference>
<dbReference type="EMBL" id="JAPFIT010000010">
    <property type="protein sequence ID" value="MDC5738747.1"/>
    <property type="molecule type" value="Genomic_DNA"/>
</dbReference>
<keyword evidence="2" id="KW-0547">Nucleotide-binding</keyword>
<dbReference type="RefSeq" id="WP_069669536.1">
    <property type="nucleotide sequence ID" value="NZ_JAPFIM010000018.1"/>
</dbReference>
<reference evidence="6 7" key="1">
    <citation type="submission" date="2016-03" db="EMBL/GenBank/DDBJ databases">
        <title>Draft genome sequence of the Vibrio tubiashii subs. europaeus.</title>
        <authorList>
            <person name="Spinard E."/>
            <person name="Dubert J."/>
            <person name="Nelson D.R."/>
            <person name="Barja J.L."/>
        </authorList>
    </citation>
    <scope>NUCLEOTIDE SEQUENCE [LARGE SCALE GENOMIC DNA]</scope>
    <source>
        <strain evidence="7">PP-638</strain>
        <strain evidence="6">PP2-638</strain>
    </source>
</reference>
<dbReference type="GeneID" id="78078619"/>
<evidence type="ECO:0000313" key="5">
    <source>
        <dbReference type="EMBL" id="MDC5738747.1"/>
    </source>
</evidence>
<dbReference type="Proteomes" id="UP000094761">
    <property type="component" value="Unassembled WGS sequence"/>
</dbReference>
<accession>A0A178JAG0</accession>
<dbReference type="PANTHER" id="PTHR42781:SF8">
    <property type="entry name" value="BICARBONATE TRANSPORT ATP-BINDING PROTEIN CMPC"/>
    <property type="match status" value="1"/>
</dbReference>
<evidence type="ECO:0000313" key="8">
    <source>
        <dbReference type="Proteomes" id="UP001150001"/>
    </source>
</evidence>
<evidence type="ECO:0000313" key="6">
    <source>
        <dbReference type="EMBL" id="OAM98396.1"/>
    </source>
</evidence>
<dbReference type="PROSITE" id="PS00211">
    <property type="entry name" value="ABC_TRANSPORTER_1"/>
    <property type="match status" value="1"/>
</dbReference>
<evidence type="ECO:0000313" key="7">
    <source>
        <dbReference type="Proteomes" id="UP000094761"/>
    </source>
</evidence>
<dbReference type="OrthoDB" id="9802264at2"/>
<dbReference type="InterPro" id="IPR017871">
    <property type="entry name" value="ABC_transporter-like_CS"/>
</dbReference>
<dbReference type="GO" id="GO:0016887">
    <property type="term" value="F:ATP hydrolysis activity"/>
    <property type="evidence" value="ECO:0007669"/>
    <property type="project" value="InterPro"/>
</dbReference>
<dbReference type="AlphaFoldDB" id="A0A178JAG0"/>
<sequence>MLSVTNLSKSFDDPQQGKSYVLKGVNLNVDAGEFVAVLGKSGCGKSTLIKCLSGMHDACSGQIQAAKNLVSGYVFQEPRLLPWYTVKQNLQLAFNKQQRNSDEAHKAIENALMLTGILDKIEAYPNQLSGGMAQRVAIARSLCRKPNLLYMDEPFSALDALTRQNMQTELKRIHQKTQCSVVFITHDVREAVTLADRILVIENGIFKFEYNVKQSSLTREQLTQTIIQQSFNH</sequence>
<dbReference type="SUPFAM" id="SSF52540">
    <property type="entry name" value="P-loop containing nucleoside triphosphate hydrolases"/>
    <property type="match status" value="1"/>
</dbReference>
<dbReference type="GO" id="GO:0005524">
    <property type="term" value="F:ATP binding"/>
    <property type="evidence" value="ECO:0007669"/>
    <property type="project" value="UniProtKB-KW"/>
</dbReference>
<gene>
    <name evidence="6" type="ORF">AZ468_23070</name>
    <name evidence="5" type="ORF">OPW20_01650</name>
</gene>
<dbReference type="InterPro" id="IPR027417">
    <property type="entry name" value="P-loop_NTPase"/>
</dbReference>
<keyword evidence="8" id="KW-1185">Reference proteome</keyword>
<name>A0A178JAG0_9VIBR</name>
<evidence type="ECO:0000256" key="2">
    <source>
        <dbReference type="ARBA" id="ARBA00022741"/>
    </source>
</evidence>
<organism evidence="6 7">
    <name type="scientific">Vibrio europaeus</name>
    <dbReference type="NCBI Taxonomy" id="300876"/>
    <lineage>
        <taxon>Bacteria</taxon>
        <taxon>Pseudomonadati</taxon>
        <taxon>Pseudomonadota</taxon>
        <taxon>Gammaproteobacteria</taxon>
        <taxon>Vibrionales</taxon>
        <taxon>Vibrionaceae</taxon>
        <taxon>Vibrio</taxon>
        <taxon>Vibrio oreintalis group</taxon>
    </lineage>
</organism>
<dbReference type="PROSITE" id="PS50893">
    <property type="entry name" value="ABC_TRANSPORTER_2"/>
    <property type="match status" value="1"/>
</dbReference>
<dbReference type="InterPro" id="IPR003593">
    <property type="entry name" value="AAA+_ATPase"/>
</dbReference>
<reference evidence="5" key="2">
    <citation type="submission" date="2022-11" db="EMBL/GenBank/DDBJ databases">
        <title>Role of the vibriolysin VemA secreted by the emergent pathogen Vibrio europaeus in the colonization of Manila clam mucus.</title>
        <authorList>
            <person name="Martinez C."/>
            <person name="Rodriguez S."/>
            <person name="Vences A."/>
            <person name="Barja J.L."/>
            <person name="Toranzo A.E."/>
            <person name="Dubert J."/>
        </authorList>
    </citation>
    <scope>NUCLEOTIDE SEQUENCE</scope>
    <source>
        <strain evidence="5">3454</strain>
    </source>
</reference>
<comment type="caution">
    <text evidence="6">The sequence shown here is derived from an EMBL/GenBank/DDBJ whole genome shotgun (WGS) entry which is preliminary data.</text>
</comment>
<protein>
    <submittedName>
        <fullName evidence="5 6">ABC transporter ATP-binding protein</fullName>
    </submittedName>
</protein>
<keyword evidence="3 6" id="KW-0067">ATP-binding</keyword>
<dbReference type="SMART" id="SM00382">
    <property type="entry name" value="AAA"/>
    <property type="match status" value="1"/>
</dbReference>
<dbReference type="Proteomes" id="UP001150001">
    <property type="component" value="Unassembled WGS sequence"/>
</dbReference>
<evidence type="ECO:0000256" key="1">
    <source>
        <dbReference type="ARBA" id="ARBA00022448"/>
    </source>
</evidence>